<dbReference type="STRING" id="461836.A0A0L0DHI9"/>
<reference evidence="8 9" key="1">
    <citation type="submission" date="2010-05" db="EMBL/GenBank/DDBJ databases">
        <title>The Genome Sequence of Thecamonas trahens ATCC 50062.</title>
        <authorList>
            <consortium name="The Broad Institute Genome Sequencing Platform"/>
            <person name="Russ C."/>
            <person name="Cuomo C."/>
            <person name="Shea T."/>
            <person name="Young S.K."/>
            <person name="Zeng Q."/>
            <person name="Koehrsen M."/>
            <person name="Haas B."/>
            <person name="Borodovsky M."/>
            <person name="Guigo R."/>
            <person name="Alvarado L."/>
            <person name="Berlin A."/>
            <person name="Bochicchio J."/>
            <person name="Borenstein D."/>
            <person name="Chapman S."/>
            <person name="Chen Z."/>
            <person name="Freedman E."/>
            <person name="Gellesch M."/>
            <person name="Goldberg J."/>
            <person name="Griggs A."/>
            <person name="Gujja S."/>
            <person name="Heilman E."/>
            <person name="Heiman D."/>
            <person name="Hepburn T."/>
            <person name="Howarth C."/>
            <person name="Jen D."/>
            <person name="Larson L."/>
            <person name="Mehta T."/>
            <person name="Park D."/>
            <person name="Pearson M."/>
            <person name="Roberts A."/>
            <person name="Saif S."/>
            <person name="Shenoy N."/>
            <person name="Sisk P."/>
            <person name="Stolte C."/>
            <person name="Sykes S."/>
            <person name="Thomson T."/>
            <person name="Walk T."/>
            <person name="White J."/>
            <person name="Yandava C."/>
            <person name="Burger G."/>
            <person name="Gray M.W."/>
            <person name="Holland P.W.H."/>
            <person name="King N."/>
            <person name="Lang F.B.F."/>
            <person name="Roger A.J."/>
            <person name="Ruiz-Trillo I."/>
            <person name="Lander E."/>
            <person name="Nusbaum C."/>
        </authorList>
    </citation>
    <scope>NUCLEOTIDE SEQUENCE [LARGE SCALE GENOMIC DNA]</scope>
    <source>
        <strain evidence="8 9">ATCC 50062</strain>
    </source>
</reference>
<dbReference type="AlphaFoldDB" id="A0A0L0DHI9"/>
<dbReference type="PANTHER" id="PTHR11592:SF88">
    <property type="entry name" value="GLUTATHIONE PEROXIDASE-RELATED"/>
    <property type="match status" value="1"/>
</dbReference>
<keyword evidence="3" id="KW-0964">Secreted</keyword>
<comment type="subcellular location">
    <subcellularLocation>
        <location evidence="1">Secreted</location>
    </subcellularLocation>
</comment>
<dbReference type="PRINTS" id="PR01011">
    <property type="entry name" value="GLUTPROXDASE"/>
</dbReference>
<dbReference type="RefSeq" id="XP_013755899.1">
    <property type="nucleotide sequence ID" value="XM_013900445.1"/>
</dbReference>
<evidence type="ECO:0000256" key="3">
    <source>
        <dbReference type="ARBA" id="ARBA00022525"/>
    </source>
</evidence>
<evidence type="ECO:0000256" key="5">
    <source>
        <dbReference type="ARBA" id="ARBA00022729"/>
    </source>
</evidence>
<evidence type="ECO:0000256" key="1">
    <source>
        <dbReference type="ARBA" id="ARBA00004613"/>
    </source>
</evidence>
<protein>
    <recommendedName>
        <fullName evidence="7">Glutathione peroxidase</fullName>
    </recommendedName>
</protein>
<dbReference type="Gene3D" id="3.40.30.10">
    <property type="entry name" value="Glutaredoxin"/>
    <property type="match status" value="1"/>
</dbReference>
<evidence type="ECO:0000256" key="6">
    <source>
        <dbReference type="ARBA" id="ARBA00023002"/>
    </source>
</evidence>
<dbReference type="Pfam" id="PF00255">
    <property type="entry name" value="GSHPx"/>
    <property type="match status" value="1"/>
</dbReference>
<sequence>MTKYANRGFTVIGFPCAQFDNQQPEFTSQQILDGLKYVRPGGGFVANFPLMAKSDVNGASRSPVYAYLTGACPQPMPILEPSTAYISWAPIRPTDITWNFQKYLIHPDTGRPVSVYSPDTLPSDIAADIEALLK</sequence>
<dbReference type="Proteomes" id="UP000054408">
    <property type="component" value="Unassembled WGS sequence"/>
</dbReference>
<dbReference type="OMA" id="QENTRND"/>
<evidence type="ECO:0000256" key="2">
    <source>
        <dbReference type="ARBA" id="ARBA00006926"/>
    </source>
</evidence>
<dbReference type="GeneID" id="25570013"/>
<keyword evidence="9" id="KW-1185">Reference proteome</keyword>
<dbReference type="GO" id="GO:0006979">
    <property type="term" value="P:response to oxidative stress"/>
    <property type="evidence" value="ECO:0007669"/>
    <property type="project" value="InterPro"/>
</dbReference>
<dbReference type="PIRSF" id="PIRSF000303">
    <property type="entry name" value="Glutathion_perox"/>
    <property type="match status" value="1"/>
</dbReference>
<dbReference type="EMBL" id="GL349469">
    <property type="protein sequence ID" value="KNC51680.1"/>
    <property type="molecule type" value="Genomic_DNA"/>
</dbReference>
<dbReference type="PANTHER" id="PTHR11592">
    <property type="entry name" value="GLUTATHIONE PEROXIDASE"/>
    <property type="match status" value="1"/>
</dbReference>
<keyword evidence="4 7" id="KW-0575">Peroxidase</keyword>
<evidence type="ECO:0000313" key="9">
    <source>
        <dbReference type="Proteomes" id="UP000054408"/>
    </source>
</evidence>
<accession>A0A0L0DHI9</accession>
<dbReference type="OrthoDB" id="446890at2759"/>
<dbReference type="PROSITE" id="PS51355">
    <property type="entry name" value="GLUTATHIONE_PEROXID_3"/>
    <property type="match status" value="1"/>
</dbReference>
<keyword evidence="5" id="KW-0732">Signal</keyword>
<organism evidence="8 9">
    <name type="scientific">Thecamonas trahens ATCC 50062</name>
    <dbReference type="NCBI Taxonomy" id="461836"/>
    <lineage>
        <taxon>Eukaryota</taxon>
        <taxon>Apusozoa</taxon>
        <taxon>Apusomonadida</taxon>
        <taxon>Apusomonadidae</taxon>
        <taxon>Thecamonas</taxon>
    </lineage>
</organism>
<dbReference type="GO" id="GO:0005576">
    <property type="term" value="C:extracellular region"/>
    <property type="evidence" value="ECO:0007669"/>
    <property type="project" value="UniProtKB-SubCell"/>
</dbReference>
<dbReference type="eggNOG" id="KOG1651">
    <property type="taxonomic scope" value="Eukaryota"/>
</dbReference>
<evidence type="ECO:0000256" key="4">
    <source>
        <dbReference type="ARBA" id="ARBA00022559"/>
    </source>
</evidence>
<dbReference type="InterPro" id="IPR036249">
    <property type="entry name" value="Thioredoxin-like_sf"/>
</dbReference>
<dbReference type="InterPro" id="IPR000889">
    <property type="entry name" value="Glutathione_peroxidase"/>
</dbReference>
<keyword evidence="6 7" id="KW-0560">Oxidoreductase</keyword>
<dbReference type="GO" id="GO:0004602">
    <property type="term" value="F:glutathione peroxidase activity"/>
    <property type="evidence" value="ECO:0007669"/>
    <property type="project" value="TreeGrafter"/>
</dbReference>
<dbReference type="SUPFAM" id="SSF52833">
    <property type="entry name" value="Thioredoxin-like"/>
    <property type="match status" value="1"/>
</dbReference>
<gene>
    <name evidence="8" type="ORF">AMSG_12098</name>
</gene>
<comment type="similarity">
    <text evidence="2 7">Belongs to the glutathione peroxidase family.</text>
</comment>
<proteinExistence type="inferred from homology"/>
<evidence type="ECO:0000313" key="8">
    <source>
        <dbReference type="EMBL" id="KNC51680.1"/>
    </source>
</evidence>
<name>A0A0L0DHI9_THETB</name>
<evidence type="ECO:0000256" key="7">
    <source>
        <dbReference type="RuleBase" id="RU000499"/>
    </source>
</evidence>